<protein>
    <submittedName>
        <fullName evidence="2">Uncharacterized protein</fullName>
    </submittedName>
</protein>
<evidence type="ECO:0000313" key="2">
    <source>
        <dbReference type="EMBL" id="CAB3741288.1"/>
    </source>
</evidence>
<evidence type="ECO:0000256" key="1">
    <source>
        <dbReference type="SAM" id="MobiDB-lite"/>
    </source>
</evidence>
<dbReference type="AlphaFoldDB" id="A0A6J5CMC2"/>
<name>A0A6J5CMC2_9BURK</name>
<sequence>MALVGHIQRSTHFRPASMGTEFFRARARSSATILACNSTMLIVLQRHTALNCCLSAAHGMKSSNEVVEICRFATRSGCQHQISDRVHDSRRIRDRLCVQFLVRRLATSSQTCLHRWAAPSPRERNRVALACKRSVSAPSPVPAADCRLKVILQPRQRKGTSRRSRSRRSWSCPEPV</sequence>
<accession>A0A6J5CMC2</accession>
<organism evidence="2 3">
    <name type="scientific">Paraburkholderia sediminicola</name>
    <dbReference type="NCBI Taxonomy" id="458836"/>
    <lineage>
        <taxon>Bacteria</taxon>
        <taxon>Pseudomonadati</taxon>
        <taxon>Pseudomonadota</taxon>
        <taxon>Betaproteobacteria</taxon>
        <taxon>Burkholderiales</taxon>
        <taxon>Burkholderiaceae</taxon>
        <taxon>Paraburkholderia</taxon>
    </lineage>
</organism>
<keyword evidence="3" id="KW-1185">Reference proteome</keyword>
<feature type="compositionally biased region" description="Basic residues" evidence="1">
    <location>
        <begin position="155"/>
        <end position="168"/>
    </location>
</feature>
<evidence type="ECO:0000313" key="3">
    <source>
        <dbReference type="Proteomes" id="UP000494255"/>
    </source>
</evidence>
<gene>
    <name evidence="2" type="ORF">LMG24238_06741</name>
</gene>
<reference evidence="2 3" key="1">
    <citation type="submission" date="2020-04" db="EMBL/GenBank/DDBJ databases">
        <authorList>
            <person name="De Canck E."/>
        </authorList>
    </citation>
    <scope>NUCLEOTIDE SEQUENCE [LARGE SCALE GENOMIC DNA]</scope>
    <source>
        <strain evidence="2 3">LMG 24238</strain>
    </source>
</reference>
<proteinExistence type="predicted"/>
<dbReference type="Proteomes" id="UP000494255">
    <property type="component" value="Unassembled WGS sequence"/>
</dbReference>
<dbReference type="EMBL" id="CADIKC010000014">
    <property type="protein sequence ID" value="CAB3741288.1"/>
    <property type="molecule type" value="Genomic_DNA"/>
</dbReference>
<feature type="region of interest" description="Disordered" evidence="1">
    <location>
        <begin position="154"/>
        <end position="176"/>
    </location>
</feature>